<evidence type="ECO:0000313" key="4">
    <source>
        <dbReference type="Proteomes" id="UP000017836"/>
    </source>
</evidence>
<dbReference type="HOGENOM" id="CLU_2267361_0_0_1"/>
<evidence type="ECO:0000256" key="1">
    <source>
        <dbReference type="ARBA" id="ARBA00001947"/>
    </source>
</evidence>
<dbReference type="STRING" id="13333.W1P6N7"/>
<dbReference type="EMBL" id="KI394011">
    <property type="protein sequence ID" value="ERN05547.1"/>
    <property type="molecule type" value="Genomic_DNA"/>
</dbReference>
<protein>
    <recommendedName>
        <fullName evidence="5">Peptidase M50 domain-containing protein</fullName>
    </recommendedName>
</protein>
<dbReference type="InterPro" id="IPR004387">
    <property type="entry name" value="Pept_M50_Zn"/>
</dbReference>
<dbReference type="Gramene" id="ERN05547">
    <property type="protein sequence ID" value="ERN05547"/>
    <property type="gene ID" value="AMTR_s00007p00265360"/>
</dbReference>
<feature type="signal peptide" evidence="2">
    <location>
        <begin position="1"/>
        <end position="21"/>
    </location>
</feature>
<evidence type="ECO:0000256" key="2">
    <source>
        <dbReference type="SAM" id="SignalP"/>
    </source>
</evidence>
<gene>
    <name evidence="3" type="ORF">AMTR_s00007p00265360</name>
</gene>
<keyword evidence="2" id="KW-0732">Signal</keyword>
<dbReference type="GO" id="GO:0016020">
    <property type="term" value="C:membrane"/>
    <property type="evidence" value="ECO:0007669"/>
    <property type="project" value="InterPro"/>
</dbReference>
<name>W1P6N7_AMBTC</name>
<proteinExistence type="predicted"/>
<dbReference type="AlphaFoldDB" id="W1P6N7"/>
<dbReference type="Proteomes" id="UP000017836">
    <property type="component" value="Unassembled WGS sequence"/>
</dbReference>
<dbReference type="GO" id="GO:0004222">
    <property type="term" value="F:metalloendopeptidase activity"/>
    <property type="evidence" value="ECO:0007669"/>
    <property type="project" value="InterPro"/>
</dbReference>
<dbReference type="PANTHER" id="PTHR42837">
    <property type="entry name" value="REGULATOR OF SIGMA-E PROTEASE RSEP"/>
    <property type="match status" value="1"/>
</dbReference>
<accession>W1P6N7</accession>
<evidence type="ECO:0000313" key="3">
    <source>
        <dbReference type="EMBL" id="ERN05547.1"/>
    </source>
</evidence>
<organism evidence="3 4">
    <name type="scientific">Amborella trichopoda</name>
    <dbReference type="NCBI Taxonomy" id="13333"/>
    <lineage>
        <taxon>Eukaryota</taxon>
        <taxon>Viridiplantae</taxon>
        <taxon>Streptophyta</taxon>
        <taxon>Embryophyta</taxon>
        <taxon>Tracheophyta</taxon>
        <taxon>Spermatophyta</taxon>
        <taxon>Magnoliopsida</taxon>
        <taxon>Amborellales</taxon>
        <taxon>Amborellaceae</taxon>
        <taxon>Amborella</taxon>
    </lineage>
</organism>
<evidence type="ECO:0008006" key="5">
    <source>
        <dbReference type="Google" id="ProtNLM"/>
    </source>
</evidence>
<sequence>MCLSLLFLKAKFWLLIREAFFYKISSRMASKAQIPLHKSHSFLLCNRDLRPSAIACLSLGSLEEPQLVLEAIAVLAAIIIVHDSGHFLAAYLQGIHVSIFAVG</sequence>
<dbReference type="PANTHER" id="PTHR42837:SF2">
    <property type="entry name" value="MEMBRANE METALLOPROTEASE ARASP2, CHLOROPLASTIC-RELATED"/>
    <property type="match status" value="1"/>
</dbReference>
<feature type="chain" id="PRO_5004807134" description="Peptidase M50 domain-containing protein" evidence="2">
    <location>
        <begin position="22"/>
        <end position="103"/>
    </location>
</feature>
<comment type="cofactor">
    <cofactor evidence="1">
        <name>Zn(2+)</name>
        <dbReference type="ChEBI" id="CHEBI:29105"/>
    </cofactor>
</comment>
<keyword evidence="4" id="KW-1185">Reference proteome</keyword>
<dbReference type="GO" id="GO:0006508">
    <property type="term" value="P:proteolysis"/>
    <property type="evidence" value="ECO:0007669"/>
    <property type="project" value="InterPro"/>
</dbReference>
<reference evidence="4" key="1">
    <citation type="journal article" date="2013" name="Science">
        <title>The Amborella genome and the evolution of flowering plants.</title>
        <authorList>
            <consortium name="Amborella Genome Project"/>
        </authorList>
    </citation>
    <scope>NUCLEOTIDE SEQUENCE [LARGE SCALE GENOMIC DNA]</scope>
</reference>